<dbReference type="AlphaFoldDB" id="A0A6M0IQJ3"/>
<comment type="catalytic activity">
    <reaction evidence="1">
        <text>ATP + protein L-histidine = ADP + protein N-phospho-L-histidine.</text>
        <dbReference type="EC" id="2.7.13.3"/>
    </reaction>
</comment>
<evidence type="ECO:0000313" key="7">
    <source>
        <dbReference type="EMBL" id="NEU70187.1"/>
    </source>
</evidence>
<dbReference type="SMART" id="SM00065">
    <property type="entry name" value="GAF"/>
    <property type="match status" value="1"/>
</dbReference>
<protein>
    <recommendedName>
        <fullName evidence="2">histidine kinase</fullName>
        <ecNumber evidence="2">2.7.13.3</ecNumber>
    </recommendedName>
</protein>
<dbReference type="SUPFAM" id="SSF47384">
    <property type="entry name" value="Homodimeric domain of signal transducing histidine kinase"/>
    <property type="match status" value="1"/>
</dbReference>
<dbReference type="Proteomes" id="UP000477386">
    <property type="component" value="Unassembled WGS sequence"/>
</dbReference>
<dbReference type="SMART" id="SM00387">
    <property type="entry name" value="HATPase_c"/>
    <property type="match status" value="1"/>
</dbReference>
<dbReference type="InterPro" id="IPR003018">
    <property type="entry name" value="GAF"/>
</dbReference>
<gene>
    <name evidence="7" type="ORF">GK091_25140</name>
</gene>
<evidence type="ECO:0000256" key="4">
    <source>
        <dbReference type="ARBA" id="ARBA00022679"/>
    </source>
</evidence>
<dbReference type="EMBL" id="JAAGNZ010000003">
    <property type="protein sequence ID" value="NEU70187.1"/>
    <property type="molecule type" value="Genomic_DNA"/>
</dbReference>
<dbReference type="Pfam" id="PF02518">
    <property type="entry name" value="HATPase_c"/>
    <property type="match status" value="1"/>
</dbReference>
<name>A0A6M0IQJ3_9BACT</name>
<comment type="caution">
    <text evidence="7">The sequence shown here is derived from an EMBL/GenBank/DDBJ whole genome shotgun (WGS) entry which is preliminary data.</text>
</comment>
<dbReference type="Gene3D" id="3.30.565.10">
    <property type="entry name" value="Histidine kinase-like ATPase, C-terminal domain"/>
    <property type="match status" value="1"/>
</dbReference>
<dbReference type="PANTHER" id="PTHR43304:SF1">
    <property type="entry name" value="PAC DOMAIN-CONTAINING PROTEIN"/>
    <property type="match status" value="1"/>
</dbReference>
<keyword evidence="3" id="KW-0597">Phosphoprotein</keyword>
<dbReference type="InterPro" id="IPR052162">
    <property type="entry name" value="Sensor_kinase/Photoreceptor"/>
</dbReference>
<dbReference type="Pfam" id="PF01590">
    <property type="entry name" value="GAF"/>
    <property type="match status" value="1"/>
</dbReference>
<evidence type="ECO:0000256" key="1">
    <source>
        <dbReference type="ARBA" id="ARBA00000085"/>
    </source>
</evidence>
<dbReference type="SUPFAM" id="SSF55781">
    <property type="entry name" value="GAF domain-like"/>
    <property type="match status" value="1"/>
</dbReference>
<feature type="domain" description="Histidine kinase" evidence="6">
    <location>
        <begin position="187"/>
        <end position="414"/>
    </location>
</feature>
<dbReference type="InterPro" id="IPR004358">
    <property type="entry name" value="Sig_transdc_His_kin-like_C"/>
</dbReference>
<dbReference type="InterPro" id="IPR003594">
    <property type="entry name" value="HATPase_dom"/>
</dbReference>
<sequence>MNFLDESLAKDIERVQQIPIIATILNVICQTTGMGFAAVARVTQDRWIACSVRDDIHFGLVAGSELKLETTICNEIRYDHKPVVIDHVQENETFRNHPTPALYGFQSYVSYPIFLKTGEFFGTLCAIDPDPAQLDNERIKGMFGLFTDLIAFHLQQIELLEQSDQAVRNLSRQLTHSNDENRQYRHISNHSLQEPLRKLQLFSSMLVDAAQRKDVDKTQELAAKIVLGAQKFSTMIKDLTHFSGLSQTNEGVEVIDLNQLMMGVWNELNLLVQAKKATLQLTPLPAIRAIRLHIEELFYHLLHNALKFSRKEVDPIISIAGRELAAGELIRQGTTNTASTYLQVQIADNGIGIEASQLEKVFDMFAQVPYDQGRQGEGFGLTYCRKIVRQHGGLINAQSVFGQGTTVFVSLPIS</sequence>
<dbReference type="RefSeq" id="WP_164043457.1">
    <property type="nucleotide sequence ID" value="NZ_JAAGNZ010000003.1"/>
</dbReference>
<reference evidence="7 8" key="1">
    <citation type="submission" date="2020-02" db="EMBL/GenBank/DDBJ databases">
        <title>Draft genome sequence of two Spirosoma agri KCTC 52727 and Spirosoma terrae KCTC 52035.</title>
        <authorList>
            <person name="Rojas J."/>
            <person name="Ambika Manirajan B."/>
            <person name="Ratering S."/>
            <person name="Suarez C."/>
            <person name="Schnell S."/>
        </authorList>
    </citation>
    <scope>NUCLEOTIDE SEQUENCE [LARGE SCALE GENOMIC DNA]</scope>
    <source>
        <strain evidence="7 8">KCTC 52727</strain>
    </source>
</reference>
<dbReference type="InterPro" id="IPR036097">
    <property type="entry name" value="HisK_dim/P_sf"/>
</dbReference>
<evidence type="ECO:0000313" key="8">
    <source>
        <dbReference type="Proteomes" id="UP000477386"/>
    </source>
</evidence>
<proteinExistence type="predicted"/>
<dbReference type="InterPro" id="IPR005467">
    <property type="entry name" value="His_kinase_dom"/>
</dbReference>
<keyword evidence="5" id="KW-0418">Kinase</keyword>
<dbReference type="PROSITE" id="PS50109">
    <property type="entry name" value="HIS_KIN"/>
    <property type="match status" value="1"/>
</dbReference>
<evidence type="ECO:0000256" key="5">
    <source>
        <dbReference type="ARBA" id="ARBA00022777"/>
    </source>
</evidence>
<dbReference type="PANTHER" id="PTHR43304">
    <property type="entry name" value="PHYTOCHROME-LIKE PROTEIN CPH1"/>
    <property type="match status" value="1"/>
</dbReference>
<dbReference type="GO" id="GO:0000155">
    <property type="term" value="F:phosphorelay sensor kinase activity"/>
    <property type="evidence" value="ECO:0007669"/>
    <property type="project" value="InterPro"/>
</dbReference>
<keyword evidence="8" id="KW-1185">Reference proteome</keyword>
<dbReference type="InterPro" id="IPR036890">
    <property type="entry name" value="HATPase_C_sf"/>
</dbReference>
<keyword evidence="4" id="KW-0808">Transferase</keyword>
<organism evidence="7 8">
    <name type="scientific">Spirosoma agri</name>
    <dbReference type="NCBI Taxonomy" id="1987381"/>
    <lineage>
        <taxon>Bacteria</taxon>
        <taxon>Pseudomonadati</taxon>
        <taxon>Bacteroidota</taxon>
        <taxon>Cytophagia</taxon>
        <taxon>Cytophagales</taxon>
        <taxon>Cytophagaceae</taxon>
        <taxon>Spirosoma</taxon>
    </lineage>
</organism>
<dbReference type="PRINTS" id="PR00344">
    <property type="entry name" value="BCTRLSENSOR"/>
</dbReference>
<evidence type="ECO:0000256" key="3">
    <source>
        <dbReference type="ARBA" id="ARBA00022553"/>
    </source>
</evidence>
<dbReference type="EC" id="2.7.13.3" evidence="2"/>
<dbReference type="SUPFAM" id="SSF55874">
    <property type="entry name" value="ATPase domain of HSP90 chaperone/DNA topoisomerase II/histidine kinase"/>
    <property type="match status" value="1"/>
</dbReference>
<dbReference type="Gene3D" id="3.30.450.40">
    <property type="match status" value="1"/>
</dbReference>
<evidence type="ECO:0000259" key="6">
    <source>
        <dbReference type="PROSITE" id="PS50109"/>
    </source>
</evidence>
<accession>A0A6M0IQJ3</accession>
<dbReference type="InterPro" id="IPR029016">
    <property type="entry name" value="GAF-like_dom_sf"/>
</dbReference>
<evidence type="ECO:0000256" key="2">
    <source>
        <dbReference type="ARBA" id="ARBA00012438"/>
    </source>
</evidence>